<name>A0ACC3D9C7_9PEZI</name>
<evidence type="ECO:0000313" key="1">
    <source>
        <dbReference type="EMBL" id="KAK3063791.1"/>
    </source>
</evidence>
<comment type="caution">
    <text evidence="1">The sequence shown here is derived from an EMBL/GenBank/DDBJ whole genome shotgun (WGS) entry which is preliminary data.</text>
</comment>
<keyword evidence="2" id="KW-1185">Reference proteome</keyword>
<protein>
    <submittedName>
        <fullName evidence="1">Uncharacterized protein</fullName>
    </submittedName>
</protein>
<reference evidence="1" key="1">
    <citation type="submission" date="2024-09" db="EMBL/GenBank/DDBJ databases">
        <title>Black Yeasts Isolated from many extreme environments.</title>
        <authorList>
            <person name="Coleine C."/>
            <person name="Stajich J.E."/>
            <person name="Selbmann L."/>
        </authorList>
    </citation>
    <scope>NUCLEOTIDE SEQUENCE</scope>
    <source>
        <strain evidence="1">CCFEE 5737</strain>
    </source>
</reference>
<dbReference type="Proteomes" id="UP001186974">
    <property type="component" value="Unassembled WGS sequence"/>
</dbReference>
<proteinExistence type="predicted"/>
<dbReference type="EMBL" id="JAWDJW010006718">
    <property type="protein sequence ID" value="KAK3063791.1"/>
    <property type="molecule type" value="Genomic_DNA"/>
</dbReference>
<organism evidence="1 2">
    <name type="scientific">Coniosporium uncinatum</name>
    <dbReference type="NCBI Taxonomy" id="93489"/>
    <lineage>
        <taxon>Eukaryota</taxon>
        <taxon>Fungi</taxon>
        <taxon>Dikarya</taxon>
        <taxon>Ascomycota</taxon>
        <taxon>Pezizomycotina</taxon>
        <taxon>Dothideomycetes</taxon>
        <taxon>Dothideomycetes incertae sedis</taxon>
        <taxon>Coniosporium</taxon>
    </lineage>
</organism>
<feature type="non-terminal residue" evidence="1">
    <location>
        <position position="253"/>
    </location>
</feature>
<gene>
    <name evidence="1" type="ORF">LTS18_012704</name>
</gene>
<sequence>MAGMEQLEIHSRSYLVRYIHVQAGHTISWSIQPHKKSLNFGIFKYTGDQTPSLPSNGTFEQSAAPAELPVLNRKVSRGDTTGRSDSLIEQLQEKKLKQVSWHGRCEGDKVSTGKHDVVEGQGGMYGLVFDNTFSKQVSKTATFVLMTYPTATPPKSMHNLHFSQAGGSAPSVGTKASPALKAQSDSVESFHPDYRLDLKEGRPRSARSSSTKIFQDASGTTFYTGVLAKKRRKKNQGHAKRFFSLDYTSSTLS</sequence>
<accession>A0ACC3D9C7</accession>
<evidence type="ECO:0000313" key="2">
    <source>
        <dbReference type="Proteomes" id="UP001186974"/>
    </source>
</evidence>